<evidence type="ECO:0008006" key="4">
    <source>
        <dbReference type="Google" id="ProtNLM"/>
    </source>
</evidence>
<dbReference type="PANTHER" id="PTHR12505:SF21">
    <property type="entry name" value="TRINUCLEOTIDE REPEAT-CONTAINING GENE 18 PROTEIN"/>
    <property type="match status" value="1"/>
</dbReference>
<dbReference type="OrthoDB" id="6426227at2759"/>
<reference evidence="3" key="1">
    <citation type="submission" date="2017-11" db="EMBL/GenBank/DDBJ databases">
        <authorList>
            <person name="Lima N.C."/>
            <person name="Parody-Merino A.M."/>
            <person name="Battley P.F."/>
            <person name="Fidler A.E."/>
            <person name="Prosdocimi F."/>
        </authorList>
    </citation>
    <scope>NUCLEOTIDE SEQUENCE [LARGE SCALE GENOMIC DNA]</scope>
</reference>
<accession>A0A2I0TNW3</accession>
<feature type="region of interest" description="Disordered" evidence="1">
    <location>
        <begin position="339"/>
        <end position="363"/>
    </location>
</feature>
<proteinExistence type="predicted"/>
<evidence type="ECO:0000313" key="3">
    <source>
        <dbReference type="Proteomes" id="UP000233556"/>
    </source>
</evidence>
<keyword evidence="3" id="KW-1185">Reference proteome</keyword>
<dbReference type="PANTHER" id="PTHR12505">
    <property type="entry name" value="PHD FINGER TRANSCRIPTION FACTOR"/>
    <property type="match status" value="1"/>
</dbReference>
<feature type="region of interest" description="Disordered" evidence="1">
    <location>
        <begin position="370"/>
        <end position="389"/>
    </location>
</feature>
<dbReference type="EMBL" id="KZ508219">
    <property type="protein sequence ID" value="PKU35506.1"/>
    <property type="molecule type" value="Genomic_DNA"/>
</dbReference>
<name>A0A2I0TNW3_LIMLA</name>
<dbReference type="InterPro" id="IPR052429">
    <property type="entry name" value="BAH_domain_protein"/>
</dbReference>
<feature type="compositionally biased region" description="Basic and acidic residues" evidence="1">
    <location>
        <begin position="373"/>
        <end position="389"/>
    </location>
</feature>
<organism evidence="2 3">
    <name type="scientific">Limosa lapponica baueri</name>
    <dbReference type="NCBI Taxonomy" id="1758121"/>
    <lineage>
        <taxon>Eukaryota</taxon>
        <taxon>Metazoa</taxon>
        <taxon>Chordata</taxon>
        <taxon>Craniata</taxon>
        <taxon>Vertebrata</taxon>
        <taxon>Euteleostomi</taxon>
        <taxon>Archelosauria</taxon>
        <taxon>Archosauria</taxon>
        <taxon>Dinosauria</taxon>
        <taxon>Saurischia</taxon>
        <taxon>Theropoda</taxon>
        <taxon>Coelurosauria</taxon>
        <taxon>Aves</taxon>
        <taxon>Neognathae</taxon>
        <taxon>Neoaves</taxon>
        <taxon>Charadriiformes</taxon>
        <taxon>Scolopacidae</taxon>
        <taxon>Limosa</taxon>
    </lineage>
</organism>
<evidence type="ECO:0000256" key="1">
    <source>
        <dbReference type="SAM" id="MobiDB-lite"/>
    </source>
</evidence>
<protein>
    <recommendedName>
        <fullName evidence="4">Trinucleotide repeat-containing gene 18 protein</fullName>
    </recommendedName>
</protein>
<dbReference type="Proteomes" id="UP000233556">
    <property type="component" value="Unassembled WGS sequence"/>
</dbReference>
<reference evidence="3" key="2">
    <citation type="submission" date="2017-12" db="EMBL/GenBank/DDBJ databases">
        <title>Genome sequence of the Bar-tailed Godwit (Limosa lapponica baueri).</title>
        <authorList>
            <person name="Lima N.C.B."/>
            <person name="Parody-Merino A.M."/>
            <person name="Battley P.F."/>
            <person name="Fidler A.E."/>
            <person name="Prosdocimi F."/>
        </authorList>
    </citation>
    <scope>NUCLEOTIDE SEQUENCE [LARGE SCALE GENOMIC DNA]</scope>
</reference>
<feature type="compositionally biased region" description="Basic and acidic residues" evidence="1">
    <location>
        <begin position="46"/>
        <end position="77"/>
    </location>
</feature>
<gene>
    <name evidence="2" type="ORF">llap_14186</name>
</gene>
<dbReference type="AlphaFoldDB" id="A0A2I0TNW3"/>
<feature type="compositionally biased region" description="Polar residues" evidence="1">
    <location>
        <begin position="111"/>
        <end position="121"/>
    </location>
</feature>
<feature type="region of interest" description="Disordered" evidence="1">
    <location>
        <begin position="44"/>
        <end position="77"/>
    </location>
</feature>
<sequence>MCSARWDSHSLGNVSLLLQTLARGQPSRGGGGTAEANMLWSGAAHGRKEGKPKEEPRPRSVVDLTQDTKPDSDRKVSVVEKAVKVGERLSPFLAEHMPNRGVGGGEPKSKNPLQSSSLSNCNGGGDPMLKVLGAEQDRCAKDPARHDENMRPSAHAHAERLKRGEPLLPSVGALHVSCSCPSPHPSQPGKMTPATTFPPQPVHSSMYTIFPPAKELGREHKVIAPTFVPSVEAYDERSGPIQIASQARDAKAKDKDLGKVGVLQSPTERCLADASRTLLSQDFSCHSDAKRMEVLREKGSVIRANSMALKRQVTSEPFLNRPGLGSPESREFLASKDLLKPSPEAEHRSCERDRFQRSSSKEAAKVYGTLDSSRQHLDHGQLKPPEQKWKPFEMGNFATTQMAVLAAQHNHVTRAEEEAKKVYLDPSGLPRSSVVGSRGATDVLHPASHGEGSAMQSLIKESKELADFARIHPSGCATNGLNSNLMVTGGPALTGSGRWSADPASHLAAHPWLPRTGSPSMWLAGHPYGLGHPSLHQGMTPGFPPAMGGALPSAYQFARDPQSGQLVVIPSEHLPHFGKDASVSLRTTL</sequence>
<evidence type="ECO:0000313" key="2">
    <source>
        <dbReference type="EMBL" id="PKU35506.1"/>
    </source>
</evidence>
<feature type="region of interest" description="Disordered" evidence="1">
    <location>
        <begin position="90"/>
        <end position="130"/>
    </location>
</feature>